<comment type="caution">
    <text evidence="1">The sequence shown here is derived from an EMBL/GenBank/DDBJ whole genome shotgun (WGS) entry which is preliminary data.</text>
</comment>
<dbReference type="EMBL" id="AFRT01005834">
    <property type="protein sequence ID" value="ELU35646.1"/>
    <property type="molecule type" value="Genomic_DNA"/>
</dbReference>
<protein>
    <submittedName>
        <fullName evidence="1">Uncharacterized protein</fullName>
    </submittedName>
</protein>
<dbReference type="AlphaFoldDB" id="L8WBT9"/>
<evidence type="ECO:0000313" key="2">
    <source>
        <dbReference type="Proteomes" id="UP000011668"/>
    </source>
</evidence>
<accession>L8WBT9</accession>
<sequence>MGQRCQQLLHQLCHQPSVPVHSTHLHLMPTFLSLVKLGIHALPALDARTAGAQRKPDGPQRPSLSGNLEHWLATILGDVLGGWELSSSGMQRWNSEHTKCIQWHSGCWFTPGSHQLGVFSGVLA</sequence>
<organism evidence="1 2">
    <name type="scientific">Thanatephorus cucumeris (strain AG1-IA)</name>
    <name type="common">Rice sheath blight fungus</name>
    <name type="synonym">Rhizoctonia solani</name>
    <dbReference type="NCBI Taxonomy" id="983506"/>
    <lineage>
        <taxon>Eukaryota</taxon>
        <taxon>Fungi</taxon>
        <taxon>Dikarya</taxon>
        <taxon>Basidiomycota</taxon>
        <taxon>Agaricomycotina</taxon>
        <taxon>Agaricomycetes</taxon>
        <taxon>Cantharellales</taxon>
        <taxon>Ceratobasidiaceae</taxon>
        <taxon>Rhizoctonia</taxon>
        <taxon>Rhizoctonia solani AG-1</taxon>
    </lineage>
</organism>
<dbReference type="Proteomes" id="UP000011668">
    <property type="component" value="Unassembled WGS sequence"/>
</dbReference>
<gene>
    <name evidence="1" type="ORF">AG1IA_10324</name>
</gene>
<proteinExistence type="predicted"/>
<keyword evidence="2" id="KW-1185">Reference proteome</keyword>
<evidence type="ECO:0000313" key="1">
    <source>
        <dbReference type="EMBL" id="ELU35646.1"/>
    </source>
</evidence>
<reference evidence="1 2" key="1">
    <citation type="journal article" date="2013" name="Nat. Commun.">
        <title>The evolution and pathogenic mechanisms of the rice sheath blight pathogen.</title>
        <authorList>
            <person name="Zheng A."/>
            <person name="Lin R."/>
            <person name="Xu L."/>
            <person name="Qin P."/>
            <person name="Tang C."/>
            <person name="Ai P."/>
            <person name="Zhang D."/>
            <person name="Liu Y."/>
            <person name="Sun Z."/>
            <person name="Feng H."/>
            <person name="Wang Y."/>
            <person name="Chen Y."/>
            <person name="Liang X."/>
            <person name="Fu R."/>
            <person name="Li Q."/>
            <person name="Zhang J."/>
            <person name="Yu X."/>
            <person name="Xie Z."/>
            <person name="Ding L."/>
            <person name="Guan P."/>
            <person name="Tang J."/>
            <person name="Liang Y."/>
            <person name="Wang S."/>
            <person name="Deng Q."/>
            <person name="Li S."/>
            <person name="Zhu J."/>
            <person name="Wang L."/>
            <person name="Liu H."/>
            <person name="Li P."/>
        </authorList>
    </citation>
    <scope>NUCLEOTIDE SEQUENCE [LARGE SCALE GENOMIC DNA]</scope>
    <source>
        <strain evidence="2">AG-1 IA</strain>
    </source>
</reference>
<dbReference type="HOGENOM" id="CLU_2005450_0_0_1"/>
<name>L8WBT9_THACA</name>